<accession>A0AA35T405</accession>
<evidence type="ECO:0000313" key="3">
    <source>
        <dbReference type="Proteomes" id="UP001174909"/>
    </source>
</evidence>
<protein>
    <submittedName>
        <fullName evidence="2">Uncharacterized protein</fullName>
    </submittedName>
</protein>
<dbReference type="InterPro" id="IPR016024">
    <property type="entry name" value="ARM-type_fold"/>
</dbReference>
<dbReference type="AlphaFoldDB" id="A0AA35T405"/>
<feature type="region of interest" description="Disordered" evidence="1">
    <location>
        <begin position="385"/>
        <end position="434"/>
    </location>
</feature>
<gene>
    <name evidence="2" type="ORF">GBAR_LOCUS22712</name>
</gene>
<evidence type="ECO:0000313" key="2">
    <source>
        <dbReference type="EMBL" id="CAI8040844.1"/>
    </source>
</evidence>
<comment type="caution">
    <text evidence="2">The sequence shown here is derived from an EMBL/GenBank/DDBJ whole genome shotgun (WGS) entry which is preliminary data.</text>
</comment>
<dbReference type="EMBL" id="CASHTH010003141">
    <property type="protein sequence ID" value="CAI8040844.1"/>
    <property type="molecule type" value="Genomic_DNA"/>
</dbReference>
<dbReference type="SUPFAM" id="SSF48371">
    <property type="entry name" value="ARM repeat"/>
    <property type="match status" value="1"/>
</dbReference>
<organism evidence="2 3">
    <name type="scientific">Geodia barretti</name>
    <name type="common">Barrett's horny sponge</name>
    <dbReference type="NCBI Taxonomy" id="519541"/>
    <lineage>
        <taxon>Eukaryota</taxon>
        <taxon>Metazoa</taxon>
        <taxon>Porifera</taxon>
        <taxon>Demospongiae</taxon>
        <taxon>Heteroscleromorpha</taxon>
        <taxon>Tetractinellida</taxon>
        <taxon>Astrophorina</taxon>
        <taxon>Geodiidae</taxon>
        <taxon>Geodia</taxon>
    </lineage>
</organism>
<dbReference type="Proteomes" id="UP001174909">
    <property type="component" value="Unassembled WGS sequence"/>
</dbReference>
<sequence length="494" mass="54020">MGKEGLMNSDLCLSRESARLLVVTHQNPAHWTLILSSSLSSLSSALLHFSLTLSQTTPLPEDLNLDLPPSEPSRSTKLLGMITSHCRLLSHLLCSPPPSALSLPLGTLVGVVTFGLRIGSKRVVTVATDSTLLLALLPLVHSSLLTLLTSLITSSHSHLLPFSTAIDSGLLRQMSNEGCVVWRRCVSGAVCAWVRVRGEGGKGDWFVGSVVQWLLKCCRSGDQGQMELGLNSLSVVMAHCPIFLPPHLKQEVCDVVFETLSQSSSLPSNMALGGVRLLRRCLEYPSSTSLPRAVRVLQNLTRHSSSEVCEESRQGLALCSLLLHPVGPPWGSRSGPISEGIPPNQLSVNLMDVQPSTLPTVPPSAPGVNYTAVNGPLQELGETLTQHDSRKRRREGESRCAEEEADVVPASTEDLVGSEGRRRRERGEKRGRERTVEEKAVELFVVVRGGTRRKRGKKARKKRMLCWEVVRARRVEMCVKRVVVEMTERKGQES</sequence>
<name>A0AA35T405_GEOBA</name>
<feature type="compositionally biased region" description="Basic and acidic residues" evidence="1">
    <location>
        <begin position="419"/>
        <end position="434"/>
    </location>
</feature>
<evidence type="ECO:0000256" key="1">
    <source>
        <dbReference type="SAM" id="MobiDB-lite"/>
    </source>
</evidence>
<proteinExistence type="predicted"/>
<reference evidence="2" key="1">
    <citation type="submission" date="2023-03" db="EMBL/GenBank/DDBJ databases">
        <authorList>
            <person name="Steffen K."/>
            <person name="Cardenas P."/>
        </authorList>
    </citation>
    <scope>NUCLEOTIDE SEQUENCE</scope>
</reference>
<keyword evidence="3" id="KW-1185">Reference proteome</keyword>